<dbReference type="EC" id="4.2.1.51" evidence="2"/>
<dbReference type="InterPro" id="IPR001086">
    <property type="entry name" value="Preph_deHydtase"/>
</dbReference>
<dbReference type="OMA" id="PLMIYRE"/>
<dbReference type="InParanoid" id="A7THC9"/>
<dbReference type="GeneID" id="5546529"/>
<dbReference type="PhylomeDB" id="A7THC9"/>
<protein>
    <recommendedName>
        <fullName evidence="2">prephenate dehydratase</fullName>
        <ecNumber evidence="2">4.2.1.51</ecNumber>
    </recommendedName>
</protein>
<comment type="pathway">
    <text evidence="1">Amino-acid biosynthesis; L-phenylalanine biosynthesis; phenylpyruvate from prephenate: step 1/1.</text>
</comment>
<dbReference type="PROSITE" id="PS51171">
    <property type="entry name" value="PREPHENATE_DEHYDR_3"/>
    <property type="match status" value="1"/>
</dbReference>
<dbReference type="PIRSF" id="PIRSF001500">
    <property type="entry name" value="Chor_mut_pdt_Ppr"/>
    <property type="match status" value="1"/>
</dbReference>
<feature type="domain" description="ACT" evidence="8">
    <location>
        <begin position="241"/>
        <end position="324"/>
    </location>
</feature>
<dbReference type="SUPFAM" id="SSF55021">
    <property type="entry name" value="ACT-like"/>
    <property type="match status" value="1"/>
</dbReference>
<proteinExistence type="predicted"/>
<dbReference type="InterPro" id="IPR045865">
    <property type="entry name" value="ACT-like_dom_sf"/>
</dbReference>
<evidence type="ECO:0000256" key="1">
    <source>
        <dbReference type="ARBA" id="ARBA00004741"/>
    </source>
</evidence>
<dbReference type="GO" id="GO:0005737">
    <property type="term" value="C:cytoplasm"/>
    <property type="evidence" value="ECO:0007669"/>
    <property type="project" value="TreeGrafter"/>
</dbReference>
<evidence type="ECO:0000256" key="5">
    <source>
        <dbReference type="ARBA" id="ARBA00023222"/>
    </source>
</evidence>
<evidence type="ECO:0000256" key="6">
    <source>
        <dbReference type="ARBA" id="ARBA00023239"/>
    </source>
</evidence>
<dbReference type="FunCoup" id="A7THC9">
    <property type="interactions" value="133"/>
</dbReference>
<reference evidence="9" key="1">
    <citation type="journal article" date="2007" name="Proc. Natl. Acad. Sci. U.S.A.">
        <title>Independent sorting-out of thousands of duplicated gene pairs in two yeast species descended from a whole-genome duplication.</title>
        <authorList>
            <person name="Scannell D.R."/>
            <person name="Frank A.C."/>
            <person name="Conant G.C."/>
            <person name="Byrne K.P."/>
            <person name="Woolfit M."/>
            <person name="Wolfe K.H."/>
        </authorList>
    </citation>
    <scope>NUCLEOTIDE SEQUENCE [LARGE SCALE GENOMIC DNA]</scope>
</reference>
<keyword evidence="4" id="KW-0057">Aromatic amino acid biosynthesis</keyword>
<sequence length="331" mass="37688">MSNVKVLFLGPYGTYSHQAALQEFANCPNVEYIPSPSINNCFSILEDTDNYNIDYSVVPLENSTNGQVVFSYDILRDKMLNSSIDENSIAKISSKIEIVAEQYVSISHCLISSLDIPSIDGVIENYKSVVLYSHPQVWGQIETFVADLRTKIKDISIVDTSSTSEAVTIAMKEQKSDNSRLHLSIASETAATIHNAHIIKQKINDIKGNTTRFLILTRRNDPTIPKYIPPQNIIPTEKVSILSFTINDDPGSLVDILTVLKKYSLNMCSINSRPYNTNKLTSRKWQYVFFVEFHNINESITDRESFYNEIDPQCIKWTIWGSFPRNERYYL</sequence>
<dbReference type="STRING" id="436907.A7THC9"/>
<keyword evidence="3" id="KW-0028">Amino-acid biosynthesis</keyword>
<keyword evidence="5" id="KW-0584">Phenylalanine biosynthesis</keyword>
<dbReference type="HOGENOM" id="CLU_035008_5_1_1"/>
<evidence type="ECO:0000256" key="3">
    <source>
        <dbReference type="ARBA" id="ARBA00022605"/>
    </source>
</evidence>
<dbReference type="eggNOG" id="KOG2797">
    <property type="taxonomic scope" value="Eukaryota"/>
</dbReference>
<name>A7THC9_VANPO</name>
<dbReference type="SUPFAM" id="SSF53850">
    <property type="entry name" value="Periplasmic binding protein-like II"/>
    <property type="match status" value="1"/>
</dbReference>
<dbReference type="KEGG" id="vpo:Kpol_1039p2"/>
<organism evidence="10">
    <name type="scientific">Vanderwaltozyma polyspora (strain ATCC 22028 / DSM 70294 / BCRC 21397 / CBS 2163 / NBRC 10782 / NRRL Y-8283 / UCD 57-17)</name>
    <name type="common">Kluyveromyces polysporus</name>
    <dbReference type="NCBI Taxonomy" id="436907"/>
    <lineage>
        <taxon>Eukaryota</taxon>
        <taxon>Fungi</taxon>
        <taxon>Dikarya</taxon>
        <taxon>Ascomycota</taxon>
        <taxon>Saccharomycotina</taxon>
        <taxon>Saccharomycetes</taxon>
        <taxon>Saccharomycetales</taxon>
        <taxon>Saccharomycetaceae</taxon>
        <taxon>Vanderwaltozyma</taxon>
    </lineage>
</organism>
<keyword evidence="10" id="KW-1185">Reference proteome</keyword>
<evidence type="ECO:0000313" key="9">
    <source>
        <dbReference type="EMBL" id="EDO18253.1"/>
    </source>
</evidence>
<dbReference type="FunFam" id="3.40.190.10:FF:000254">
    <property type="entry name" value="Prephenate dehydratase"/>
    <property type="match status" value="1"/>
</dbReference>
<dbReference type="InterPro" id="IPR008242">
    <property type="entry name" value="Chor_mutase/pphenate_deHydtase"/>
</dbReference>
<feature type="domain" description="Prephenate dehydratase" evidence="7">
    <location>
        <begin position="5"/>
        <end position="218"/>
    </location>
</feature>
<dbReference type="RefSeq" id="XP_001646111.1">
    <property type="nucleotide sequence ID" value="XM_001646061.1"/>
</dbReference>
<dbReference type="CDD" id="cd13532">
    <property type="entry name" value="PBP2_PDT_like"/>
    <property type="match status" value="1"/>
</dbReference>
<evidence type="ECO:0000256" key="4">
    <source>
        <dbReference type="ARBA" id="ARBA00023141"/>
    </source>
</evidence>
<evidence type="ECO:0000256" key="2">
    <source>
        <dbReference type="ARBA" id="ARBA00013147"/>
    </source>
</evidence>
<accession>A7THC9</accession>
<dbReference type="Gene3D" id="3.30.70.260">
    <property type="match status" value="1"/>
</dbReference>
<gene>
    <name evidence="9" type="ORF">Kpol_1039p2</name>
</gene>
<dbReference type="GO" id="GO:0004664">
    <property type="term" value="F:prephenate dehydratase activity"/>
    <property type="evidence" value="ECO:0007669"/>
    <property type="project" value="UniProtKB-EC"/>
</dbReference>
<evidence type="ECO:0000313" key="10">
    <source>
        <dbReference type="Proteomes" id="UP000000267"/>
    </source>
</evidence>
<dbReference type="PANTHER" id="PTHR21022:SF19">
    <property type="entry name" value="PREPHENATE DEHYDRATASE-RELATED"/>
    <property type="match status" value="1"/>
</dbReference>
<dbReference type="AlphaFoldDB" id="A7THC9"/>
<evidence type="ECO:0000259" key="7">
    <source>
        <dbReference type="PROSITE" id="PS51171"/>
    </source>
</evidence>
<dbReference type="PANTHER" id="PTHR21022">
    <property type="entry name" value="PREPHENATE DEHYDRATASE P PROTEIN"/>
    <property type="match status" value="1"/>
</dbReference>
<dbReference type="InterPro" id="IPR002912">
    <property type="entry name" value="ACT_dom"/>
</dbReference>
<dbReference type="CDD" id="cd04905">
    <property type="entry name" value="ACT_CM-PDT"/>
    <property type="match status" value="1"/>
</dbReference>
<evidence type="ECO:0000259" key="8">
    <source>
        <dbReference type="PROSITE" id="PS51671"/>
    </source>
</evidence>
<dbReference type="PROSITE" id="PS51671">
    <property type="entry name" value="ACT"/>
    <property type="match status" value="1"/>
</dbReference>
<dbReference type="Proteomes" id="UP000000267">
    <property type="component" value="Unassembled WGS sequence"/>
</dbReference>
<dbReference type="GO" id="GO:0009094">
    <property type="term" value="P:L-phenylalanine biosynthetic process"/>
    <property type="evidence" value="ECO:0007669"/>
    <property type="project" value="UniProtKB-UniPathway"/>
</dbReference>
<dbReference type="UniPathway" id="UPA00121">
    <property type="reaction ID" value="UER00345"/>
</dbReference>
<dbReference type="Pfam" id="PF00800">
    <property type="entry name" value="PDT"/>
    <property type="match status" value="1"/>
</dbReference>
<keyword evidence="6" id="KW-0456">Lyase</keyword>
<dbReference type="EMBL" id="DS480391">
    <property type="protein sequence ID" value="EDO18253.1"/>
    <property type="molecule type" value="Genomic_DNA"/>
</dbReference>
<dbReference type="OrthoDB" id="983542at2759"/>
<dbReference type="Gene3D" id="3.40.190.10">
    <property type="entry name" value="Periplasmic binding protein-like II"/>
    <property type="match status" value="2"/>
</dbReference>